<evidence type="ECO:0000313" key="17">
    <source>
        <dbReference type="Proteomes" id="UP000467700"/>
    </source>
</evidence>
<evidence type="ECO:0000256" key="15">
    <source>
        <dbReference type="SAM" id="Phobius"/>
    </source>
</evidence>
<evidence type="ECO:0000256" key="13">
    <source>
        <dbReference type="PIRSR" id="PIRSR602401-1"/>
    </source>
</evidence>
<keyword evidence="12 15" id="KW-0472">Membrane</keyword>
<keyword evidence="8 15" id="KW-1133">Transmembrane helix</keyword>
<evidence type="ECO:0000256" key="6">
    <source>
        <dbReference type="ARBA" id="ARBA00022692"/>
    </source>
</evidence>
<dbReference type="EMBL" id="CACVBS010000079">
    <property type="protein sequence ID" value="CAA7269644.1"/>
    <property type="molecule type" value="Genomic_DNA"/>
</dbReference>
<dbReference type="InterPro" id="IPR036396">
    <property type="entry name" value="Cyt_P450_sf"/>
</dbReference>
<dbReference type="InterPro" id="IPR050121">
    <property type="entry name" value="Cytochrome_P450_monoxygenase"/>
</dbReference>
<comment type="similarity">
    <text evidence="4 14">Belongs to the cytochrome P450 family.</text>
</comment>
<keyword evidence="5 13" id="KW-0349">Heme</keyword>
<evidence type="ECO:0000313" key="16">
    <source>
        <dbReference type="EMBL" id="CAA7269644.1"/>
    </source>
</evidence>
<evidence type="ECO:0000256" key="1">
    <source>
        <dbReference type="ARBA" id="ARBA00001971"/>
    </source>
</evidence>
<evidence type="ECO:0000256" key="5">
    <source>
        <dbReference type="ARBA" id="ARBA00022617"/>
    </source>
</evidence>
<dbReference type="InterPro" id="IPR001128">
    <property type="entry name" value="Cyt_P450"/>
</dbReference>
<keyword evidence="7 13" id="KW-0479">Metal-binding</keyword>
<comment type="cofactor">
    <cofactor evidence="1 13">
        <name>heme</name>
        <dbReference type="ChEBI" id="CHEBI:30413"/>
    </cofactor>
</comment>
<dbReference type="Pfam" id="PF00067">
    <property type="entry name" value="p450"/>
    <property type="match status" value="1"/>
</dbReference>
<evidence type="ECO:0000256" key="12">
    <source>
        <dbReference type="ARBA" id="ARBA00023136"/>
    </source>
</evidence>
<name>A0A8S0W046_CYCAE</name>
<feature type="binding site" description="axial binding residue" evidence="13">
    <location>
        <position position="486"/>
    </location>
    <ligand>
        <name>heme</name>
        <dbReference type="ChEBI" id="CHEBI:30413"/>
    </ligand>
    <ligandPart>
        <name>Fe</name>
        <dbReference type="ChEBI" id="CHEBI:18248"/>
    </ligandPart>
</feature>
<dbReference type="PANTHER" id="PTHR24305">
    <property type="entry name" value="CYTOCHROME P450"/>
    <property type="match status" value="1"/>
</dbReference>
<dbReference type="PANTHER" id="PTHR24305:SF166">
    <property type="entry name" value="CYTOCHROME P450 12A4, MITOCHONDRIAL-RELATED"/>
    <property type="match status" value="1"/>
</dbReference>
<dbReference type="InterPro" id="IPR002401">
    <property type="entry name" value="Cyt_P450_E_grp-I"/>
</dbReference>
<evidence type="ECO:0000256" key="10">
    <source>
        <dbReference type="ARBA" id="ARBA00023004"/>
    </source>
</evidence>
<dbReference type="Gene3D" id="1.10.630.10">
    <property type="entry name" value="Cytochrome P450"/>
    <property type="match status" value="1"/>
</dbReference>
<dbReference type="PRINTS" id="PR00463">
    <property type="entry name" value="EP450I"/>
</dbReference>
<dbReference type="GO" id="GO:0004497">
    <property type="term" value="F:monooxygenase activity"/>
    <property type="evidence" value="ECO:0007669"/>
    <property type="project" value="UniProtKB-KW"/>
</dbReference>
<dbReference type="GO" id="GO:0005506">
    <property type="term" value="F:iron ion binding"/>
    <property type="evidence" value="ECO:0007669"/>
    <property type="project" value="InterPro"/>
</dbReference>
<accession>A0A8S0W046</accession>
<dbReference type="PRINTS" id="PR00385">
    <property type="entry name" value="P450"/>
</dbReference>
<evidence type="ECO:0000256" key="9">
    <source>
        <dbReference type="ARBA" id="ARBA00023002"/>
    </source>
</evidence>
<dbReference type="SUPFAM" id="SSF48264">
    <property type="entry name" value="Cytochrome P450"/>
    <property type="match status" value="1"/>
</dbReference>
<dbReference type="Proteomes" id="UP000467700">
    <property type="component" value="Unassembled WGS sequence"/>
</dbReference>
<dbReference type="OrthoDB" id="1470350at2759"/>
<evidence type="ECO:0000256" key="4">
    <source>
        <dbReference type="ARBA" id="ARBA00010617"/>
    </source>
</evidence>
<evidence type="ECO:0000256" key="7">
    <source>
        <dbReference type="ARBA" id="ARBA00022723"/>
    </source>
</evidence>
<dbReference type="GO" id="GO:0020037">
    <property type="term" value="F:heme binding"/>
    <property type="evidence" value="ECO:0007669"/>
    <property type="project" value="InterPro"/>
</dbReference>
<dbReference type="CDD" id="cd11069">
    <property type="entry name" value="CYP_FUM15-like"/>
    <property type="match status" value="1"/>
</dbReference>
<protein>
    <recommendedName>
        <fullName evidence="18">Cytochrome P450</fullName>
    </recommendedName>
</protein>
<proteinExistence type="inferred from homology"/>
<feature type="transmembrane region" description="Helical" evidence="15">
    <location>
        <begin position="12"/>
        <end position="36"/>
    </location>
</feature>
<evidence type="ECO:0000256" key="8">
    <source>
        <dbReference type="ARBA" id="ARBA00022989"/>
    </source>
</evidence>
<comment type="caution">
    <text evidence="16">The sequence shown here is derived from an EMBL/GenBank/DDBJ whole genome shotgun (WGS) entry which is preliminary data.</text>
</comment>
<dbReference type="PROSITE" id="PS00086">
    <property type="entry name" value="CYTOCHROME_P450"/>
    <property type="match status" value="1"/>
</dbReference>
<reference evidence="16 17" key="1">
    <citation type="submission" date="2020-01" db="EMBL/GenBank/DDBJ databases">
        <authorList>
            <person name="Gupta K D."/>
        </authorList>
    </citation>
    <scope>NUCLEOTIDE SEQUENCE [LARGE SCALE GENOMIC DNA]</scope>
</reference>
<dbReference type="InterPro" id="IPR017972">
    <property type="entry name" value="Cyt_P450_CS"/>
</dbReference>
<evidence type="ECO:0000256" key="3">
    <source>
        <dbReference type="ARBA" id="ARBA00004721"/>
    </source>
</evidence>
<evidence type="ECO:0008006" key="18">
    <source>
        <dbReference type="Google" id="ProtNLM"/>
    </source>
</evidence>
<organism evidence="16 17">
    <name type="scientific">Cyclocybe aegerita</name>
    <name type="common">Black poplar mushroom</name>
    <name type="synonym">Agrocybe aegerita</name>
    <dbReference type="NCBI Taxonomy" id="1973307"/>
    <lineage>
        <taxon>Eukaryota</taxon>
        <taxon>Fungi</taxon>
        <taxon>Dikarya</taxon>
        <taxon>Basidiomycota</taxon>
        <taxon>Agaricomycotina</taxon>
        <taxon>Agaricomycetes</taxon>
        <taxon>Agaricomycetidae</taxon>
        <taxon>Agaricales</taxon>
        <taxon>Agaricineae</taxon>
        <taxon>Bolbitiaceae</taxon>
        <taxon>Cyclocybe</taxon>
    </lineage>
</organism>
<keyword evidence="11 14" id="KW-0503">Monooxygenase</keyword>
<evidence type="ECO:0000256" key="14">
    <source>
        <dbReference type="RuleBase" id="RU000461"/>
    </source>
</evidence>
<evidence type="ECO:0000256" key="2">
    <source>
        <dbReference type="ARBA" id="ARBA00004370"/>
    </source>
</evidence>
<sequence>MDSTISAMRSFGAIAPLLFTNVGLPFVLAWVLFAAWRKVQSIRSDKTTRLNGPASQSFIFGVYRHTNEAEDPGAVYEEWALQYGPAFRVPGGFGSSRIVICDPRANAHFYSKETFGYIQTKLARVFIENLFGRGLLWAEGDSHRRQRKALSPAFSNAAIRKLMPVFYDAAHKMKAIWDSMLDAGSGEASIDVQIWMNHISLDSIGIAGFGHDFHALDGKDSAVVKVFESFGSGDTGFLSRFVFLMGPVFPTLQNLPTKQNRIFKRLRDTMGEIADDLLARNRREREEKQLSEEKSIIGLLIKAETTNGTFSTQNSMRLPTHCDQNVLLLAGYETTSISLTWALIELARKPEKQQKLRDELSQFVGGDPTFDQLSTSLPYLDAVAQEVLRLHPPVRDTTRVAAEDDVIPFSSPIMTTNGDIVSNLVISKGTVITSPITYMNRAEVFWGPNGKEFEPERWLEMDRCSRAKEIQGYRHILTFSDGPRTCLGKSFALTEFKAVLSVLIQNYIFDLPDGPDTKIEKHPSILPRPKVAGQKGAKVPMKVKRVE</sequence>
<keyword evidence="17" id="KW-1185">Reference proteome</keyword>
<keyword evidence="9 14" id="KW-0560">Oxidoreductase</keyword>
<comment type="pathway">
    <text evidence="3">Secondary metabolite biosynthesis; terpenoid biosynthesis.</text>
</comment>
<keyword evidence="6 15" id="KW-0812">Transmembrane</keyword>
<comment type="subcellular location">
    <subcellularLocation>
        <location evidence="2">Membrane</location>
    </subcellularLocation>
</comment>
<gene>
    <name evidence="16" type="ORF">AAE3_LOCUS11893</name>
</gene>
<dbReference type="GO" id="GO:0016705">
    <property type="term" value="F:oxidoreductase activity, acting on paired donors, with incorporation or reduction of molecular oxygen"/>
    <property type="evidence" value="ECO:0007669"/>
    <property type="project" value="InterPro"/>
</dbReference>
<dbReference type="AlphaFoldDB" id="A0A8S0W046"/>
<keyword evidence="10 13" id="KW-0408">Iron</keyword>
<evidence type="ECO:0000256" key="11">
    <source>
        <dbReference type="ARBA" id="ARBA00023033"/>
    </source>
</evidence>
<dbReference type="GO" id="GO:0016020">
    <property type="term" value="C:membrane"/>
    <property type="evidence" value="ECO:0007669"/>
    <property type="project" value="UniProtKB-SubCell"/>
</dbReference>